<dbReference type="AlphaFoldDB" id="A0A4V6N3Y9"/>
<dbReference type="EMBL" id="SJKA01000011">
    <property type="protein sequence ID" value="TCC28672.1"/>
    <property type="molecule type" value="Genomic_DNA"/>
</dbReference>
<organism evidence="2 3">
    <name type="scientific">Kribbella sindirgiensis</name>
    <dbReference type="NCBI Taxonomy" id="1124744"/>
    <lineage>
        <taxon>Bacteria</taxon>
        <taxon>Bacillati</taxon>
        <taxon>Actinomycetota</taxon>
        <taxon>Actinomycetes</taxon>
        <taxon>Propionibacteriales</taxon>
        <taxon>Kribbellaceae</taxon>
        <taxon>Kribbella</taxon>
    </lineage>
</organism>
<evidence type="ECO:0000313" key="2">
    <source>
        <dbReference type="EMBL" id="TCC28672.1"/>
    </source>
</evidence>
<protein>
    <submittedName>
        <fullName evidence="2">Uncharacterized protein</fullName>
    </submittedName>
</protein>
<accession>A0A4V6N3Y9</accession>
<reference evidence="2 3" key="1">
    <citation type="submission" date="2019-02" db="EMBL/GenBank/DDBJ databases">
        <title>Kribbella capetownensis sp. nov. and Kribbella speibonae sp. nov., isolated from soil.</title>
        <authorList>
            <person name="Curtis S.M."/>
            <person name="Norton I."/>
            <person name="Everest G.J."/>
            <person name="Meyers P.R."/>
        </authorList>
    </citation>
    <scope>NUCLEOTIDE SEQUENCE [LARGE SCALE GENOMIC DNA]</scope>
    <source>
        <strain evidence="2 3">DSM 27082</strain>
    </source>
</reference>
<proteinExistence type="predicted"/>
<dbReference type="RefSeq" id="WP_131293516.1">
    <property type="nucleotide sequence ID" value="NZ_SJKA01000011.1"/>
</dbReference>
<comment type="caution">
    <text evidence="2">The sequence shown here is derived from an EMBL/GenBank/DDBJ whole genome shotgun (WGS) entry which is preliminary data.</text>
</comment>
<name>A0A4V6N3Y9_9ACTN</name>
<sequence>MSRITPRRWGAVAPGPAGVLATGTAVTLAVAGTVPAQGATTSADSAAATASATRKIKCDPKPGGKPFYDPPSASKKYDKRFRKSAALPKLGSCIPQGVGTWWNWSGSKNLLLVAMYHPGKRSLIVGIDPATNKVVGDVSIASTHAGGITTAYGWAFVQGSTHGIRKYKLSTLAKAMKKSGTPYVKATGSERKVYWASFVTSYGDSLFAGRFNPKGRGKMYQYKIKPNGSLTTIKKAWEIPAKTQGLLVTKNHFIYSTSSGRKYLSNLYVVRRGQRDLDKAKLTCFRAPSMSEGITDFGGYAYLAFESGAYKYRSDPRTKNVIKNLHRAKISSLTSLL</sequence>
<evidence type="ECO:0000313" key="3">
    <source>
        <dbReference type="Proteomes" id="UP000292695"/>
    </source>
</evidence>
<dbReference type="OrthoDB" id="4537321at2"/>
<feature type="region of interest" description="Disordered" evidence="1">
    <location>
        <begin position="54"/>
        <end position="73"/>
    </location>
</feature>
<gene>
    <name evidence="2" type="ORF">E0H50_28010</name>
</gene>
<evidence type="ECO:0000256" key="1">
    <source>
        <dbReference type="SAM" id="MobiDB-lite"/>
    </source>
</evidence>
<keyword evidence="3" id="KW-1185">Reference proteome</keyword>
<dbReference type="Proteomes" id="UP000292695">
    <property type="component" value="Unassembled WGS sequence"/>
</dbReference>